<dbReference type="GO" id="GO:0046872">
    <property type="term" value="F:metal ion binding"/>
    <property type="evidence" value="ECO:0007669"/>
    <property type="project" value="InterPro"/>
</dbReference>
<evidence type="ECO:0000256" key="1">
    <source>
        <dbReference type="ARBA" id="ARBA00007261"/>
    </source>
</evidence>
<evidence type="ECO:0000313" key="5">
    <source>
        <dbReference type="Proteomes" id="UP000824145"/>
    </source>
</evidence>
<dbReference type="Gene3D" id="3.30.830.10">
    <property type="entry name" value="Metalloenzyme, LuxS/M16 peptidase-like"/>
    <property type="match status" value="2"/>
</dbReference>
<dbReference type="Proteomes" id="UP000824145">
    <property type="component" value="Unassembled WGS sequence"/>
</dbReference>
<comment type="similarity">
    <text evidence="1">Belongs to the peptidase M16 family.</text>
</comment>
<name>A0A9D1MMT4_9FIRM</name>
<gene>
    <name evidence="4" type="ORF">IAB07_04305</name>
</gene>
<organism evidence="4 5">
    <name type="scientific">Candidatus Caccalectryoclostridium excrementigallinarum</name>
    <dbReference type="NCBI Taxonomy" id="2840710"/>
    <lineage>
        <taxon>Bacteria</taxon>
        <taxon>Bacillati</taxon>
        <taxon>Bacillota</taxon>
        <taxon>Clostridia</taxon>
        <taxon>Christensenellales</taxon>
        <taxon>Christensenellaceae</taxon>
        <taxon>Christensenellaceae incertae sedis</taxon>
        <taxon>Candidatus Caccalectryoclostridium</taxon>
    </lineage>
</organism>
<dbReference type="InterPro" id="IPR050361">
    <property type="entry name" value="MPP/UQCRC_Complex"/>
</dbReference>
<sequence>MERNLFVFSDGLKLVHCRLDGVYSAYLSVMTGAGSGNESAENNGVSHCVEHMLFKGTKRRSAFAISDDIDKLGAQINAFTSKLATCYYTLSLAEHLEECADVLADILFEPSLDEGELDKERKVIDEEISMSEDDGADLCLDELSAAYFGEHPLARTILGPRENVARFKSADLKEYIARNYAADSTVVTISGNVTFERAKQVAAKYFYSRLPKAGRAWQDVPASPACGSRVREKSDLEQSHIGIALPSLPYRHEKDMALAVFNAVLGGNMSSRLFQEIREKQGLAYSVFSSPSTYINNGYLCIYAGVNRKNAVKCTQTIARLLEDLKKHPITASELEKGKQQIKTAYALSGENTLGCGGLHARYALYTGELLDTAKEIARVESVTLDDMVWIGEELLRREKASVSYVGREIKRDLREVLLEK</sequence>
<proteinExistence type="inferred from homology"/>
<comment type="caution">
    <text evidence="4">The sequence shown here is derived from an EMBL/GenBank/DDBJ whole genome shotgun (WGS) entry which is preliminary data.</text>
</comment>
<evidence type="ECO:0000259" key="3">
    <source>
        <dbReference type="Pfam" id="PF05193"/>
    </source>
</evidence>
<accession>A0A9D1MMT4</accession>
<reference evidence="4" key="2">
    <citation type="journal article" date="2021" name="PeerJ">
        <title>Extensive microbial diversity within the chicken gut microbiome revealed by metagenomics and culture.</title>
        <authorList>
            <person name="Gilroy R."/>
            <person name="Ravi A."/>
            <person name="Getino M."/>
            <person name="Pursley I."/>
            <person name="Horton D.L."/>
            <person name="Alikhan N.F."/>
            <person name="Baker D."/>
            <person name="Gharbi K."/>
            <person name="Hall N."/>
            <person name="Watson M."/>
            <person name="Adriaenssens E.M."/>
            <person name="Foster-Nyarko E."/>
            <person name="Jarju S."/>
            <person name="Secka A."/>
            <person name="Antonio M."/>
            <person name="Oren A."/>
            <person name="Chaudhuri R.R."/>
            <person name="La Ragione R."/>
            <person name="Hildebrand F."/>
            <person name="Pallen M.J."/>
        </authorList>
    </citation>
    <scope>NUCLEOTIDE SEQUENCE</scope>
    <source>
        <strain evidence="4">9366</strain>
    </source>
</reference>
<dbReference type="InterPro" id="IPR011765">
    <property type="entry name" value="Pept_M16_N"/>
</dbReference>
<protein>
    <submittedName>
        <fullName evidence="4">Insulinase family protein</fullName>
    </submittedName>
</protein>
<dbReference type="EMBL" id="DVNJ01000021">
    <property type="protein sequence ID" value="HIU62967.1"/>
    <property type="molecule type" value="Genomic_DNA"/>
</dbReference>
<dbReference type="InterPro" id="IPR007863">
    <property type="entry name" value="Peptidase_M16_C"/>
</dbReference>
<feature type="domain" description="Peptidase M16 C-terminal" evidence="3">
    <location>
        <begin position="169"/>
        <end position="341"/>
    </location>
</feature>
<dbReference type="Pfam" id="PF05193">
    <property type="entry name" value="Peptidase_M16_C"/>
    <property type="match status" value="1"/>
</dbReference>
<dbReference type="Pfam" id="PF00675">
    <property type="entry name" value="Peptidase_M16"/>
    <property type="match status" value="1"/>
</dbReference>
<dbReference type="PANTHER" id="PTHR11851">
    <property type="entry name" value="METALLOPROTEASE"/>
    <property type="match status" value="1"/>
</dbReference>
<evidence type="ECO:0000313" key="4">
    <source>
        <dbReference type="EMBL" id="HIU62967.1"/>
    </source>
</evidence>
<dbReference type="PANTHER" id="PTHR11851:SF49">
    <property type="entry name" value="MITOCHONDRIAL-PROCESSING PEPTIDASE SUBUNIT ALPHA"/>
    <property type="match status" value="1"/>
</dbReference>
<dbReference type="InterPro" id="IPR011249">
    <property type="entry name" value="Metalloenz_LuxS/M16"/>
</dbReference>
<feature type="domain" description="Peptidase M16 N-terminal" evidence="2">
    <location>
        <begin position="24"/>
        <end position="161"/>
    </location>
</feature>
<dbReference type="SUPFAM" id="SSF63411">
    <property type="entry name" value="LuxS/MPP-like metallohydrolase"/>
    <property type="match status" value="2"/>
</dbReference>
<evidence type="ECO:0000259" key="2">
    <source>
        <dbReference type="Pfam" id="PF00675"/>
    </source>
</evidence>
<reference evidence="4" key="1">
    <citation type="submission" date="2020-10" db="EMBL/GenBank/DDBJ databases">
        <authorList>
            <person name="Gilroy R."/>
        </authorList>
    </citation>
    <scope>NUCLEOTIDE SEQUENCE</scope>
    <source>
        <strain evidence="4">9366</strain>
    </source>
</reference>
<dbReference type="AlphaFoldDB" id="A0A9D1MMT4"/>